<organism evidence="2 3">
    <name type="scientific">Ornithorhynchus anatinus</name>
    <name type="common">Duckbill platypus</name>
    <dbReference type="NCBI Taxonomy" id="9258"/>
    <lineage>
        <taxon>Eukaryota</taxon>
        <taxon>Metazoa</taxon>
        <taxon>Chordata</taxon>
        <taxon>Craniata</taxon>
        <taxon>Vertebrata</taxon>
        <taxon>Euteleostomi</taxon>
        <taxon>Mammalia</taxon>
        <taxon>Monotremata</taxon>
        <taxon>Ornithorhynchidae</taxon>
        <taxon>Ornithorhynchus</taxon>
    </lineage>
</organism>
<dbReference type="PANTHER" id="PTHR19855">
    <property type="entry name" value="WD40 REPEAT PROTEIN 12, 37"/>
    <property type="match status" value="1"/>
</dbReference>
<accession>A0A6I8N5U2</accession>
<evidence type="ECO:0000313" key="3">
    <source>
        <dbReference type="Proteomes" id="UP000002279"/>
    </source>
</evidence>
<sequence>GEGGAAGTGGGRTEGRPDREGRGAAGSVARPGGCGPGAPCGGQLRGGAIAGEGQLRGGRAGVVRGRAGGAAGPGAAAQAAAAGLTAGLGGGGGGGGGGSGVTGGVTGGVRLPGPGPGPPGGGGRTPRAALGRAALGPAALGRAALGRAPLGRAPLGRPPRLPPRPLPPPGPAHPRPERNQRGALLRRPAAVRTGLKDIPLPGQGRPGEVRPGAVSVWSLLVGREPIHRYRHNQRIRALALSPDGAAVATASALEVRVEYPKDAGYWLGTAQFDVQKPVNFLHLIADSGECPVAVAAAEDVVHVLRAGEAGRVLHWVYGQPVTCLDVSASQAAFGVKSSGWIHEGNKILLYGLQTGQCLTALGGSLGDFTCLNLRHSPPHLLVAGSKDRRVRVLDVRSRSPLSSLYAHPLGVSAVQMDDWKVVSGGEEGLVCVWDRRMGTKLWEMHARHPVRHVWFNAHSLITANVPDEKTPRGASLTDDDLTAHRRSGQPGGTGGGTVRPCIAPVRGPGSEAH</sequence>
<dbReference type="Bgee" id="ENSOANG00000050663">
    <property type="expression patterns" value="Expressed in endometrium and 7 other cell types or tissues"/>
</dbReference>
<feature type="region of interest" description="Disordered" evidence="1">
    <location>
        <begin position="92"/>
        <end position="129"/>
    </location>
</feature>
<protein>
    <submittedName>
        <fullName evidence="2">Uncharacterized protein</fullName>
    </submittedName>
</protein>
<feature type="compositionally biased region" description="Gly residues" evidence="1">
    <location>
        <begin position="32"/>
        <end position="53"/>
    </location>
</feature>
<feature type="region of interest" description="Disordered" evidence="1">
    <location>
        <begin position="149"/>
        <end position="183"/>
    </location>
</feature>
<dbReference type="SUPFAM" id="SSF50978">
    <property type="entry name" value="WD40 repeat-like"/>
    <property type="match status" value="1"/>
</dbReference>
<dbReference type="AlphaFoldDB" id="A0A6I8N5U2"/>
<reference evidence="2" key="2">
    <citation type="submission" date="2025-08" db="UniProtKB">
        <authorList>
            <consortium name="Ensembl"/>
        </authorList>
    </citation>
    <scope>IDENTIFICATION</scope>
    <source>
        <strain evidence="2">Glennie</strain>
    </source>
</reference>
<dbReference type="InterPro" id="IPR036322">
    <property type="entry name" value="WD40_repeat_dom_sf"/>
</dbReference>
<dbReference type="InterPro" id="IPR001680">
    <property type="entry name" value="WD40_rpt"/>
</dbReference>
<dbReference type="SMART" id="SM00320">
    <property type="entry name" value="WD40"/>
    <property type="match status" value="3"/>
</dbReference>
<dbReference type="Proteomes" id="UP000002279">
    <property type="component" value="Chromosome 2"/>
</dbReference>
<dbReference type="Ensembl" id="ENSOANT00000058860.1">
    <property type="protein sequence ID" value="ENSOANP00000036353.1"/>
    <property type="gene ID" value="ENSOANG00000050663.1"/>
</dbReference>
<feature type="region of interest" description="Disordered" evidence="1">
    <location>
        <begin position="466"/>
        <end position="513"/>
    </location>
</feature>
<proteinExistence type="predicted"/>
<dbReference type="PANTHER" id="PTHR19855:SF16">
    <property type="entry name" value="F-BOX AND WD REPEAT DOMAIN CONTAINING 8"/>
    <property type="match status" value="1"/>
</dbReference>
<evidence type="ECO:0000256" key="1">
    <source>
        <dbReference type="SAM" id="MobiDB-lite"/>
    </source>
</evidence>
<reference evidence="2" key="3">
    <citation type="submission" date="2025-09" db="UniProtKB">
        <authorList>
            <consortium name="Ensembl"/>
        </authorList>
    </citation>
    <scope>IDENTIFICATION</scope>
    <source>
        <strain evidence="2">Glennie</strain>
    </source>
</reference>
<reference evidence="2 3" key="1">
    <citation type="journal article" date="2008" name="Nature">
        <title>Genome analysis of the platypus reveals unique signatures of evolution.</title>
        <authorList>
            <person name="Warren W.C."/>
            <person name="Hillier L.W."/>
            <person name="Marshall Graves J.A."/>
            <person name="Birney E."/>
            <person name="Ponting C.P."/>
            <person name="Grutzner F."/>
            <person name="Belov K."/>
            <person name="Miller W."/>
            <person name="Clarke L."/>
            <person name="Chinwalla A.T."/>
            <person name="Yang S.P."/>
            <person name="Heger A."/>
            <person name="Locke D.P."/>
            <person name="Miethke P."/>
            <person name="Waters P.D."/>
            <person name="Veyrunes F."/>
            <person name="Fulton L."/>
            <person name="Fulton B."/>
            <person name="Graves T."/>
            <person name="Wallis J."/>
            <person name="Puente X.S."/>
            <person name="Lopez-Otin C."/>
            <person name="Ordonez G.R."/>
            <person name="Eichler E.E."/>
            <person name="Chen L."/>
            <person name="Cheng Z."/>
            <person name="Deakin J.E."/>
            <person name="Alsop A."/>
            <person name="Thompson K."/>
            <person name="Kirby P."/>
            <person name="Papenfuss A.T."/>
            <person name="Wakefield M.J."/>
            <person name="Olender T."/>
            <person name="Lancet D."/>
            <person name="Huttley G.A."/>
            <person name="Smit A.F."/>
            <person name="Pask A."/>
            <person name="Temple-Smith P."/>
            <person name="Batzer M.A."/>
            <person name="Walker J.A."/>
            <person name="Konkel M.K."/>
            <person name="Harris R.S."/>
            <person name="Whittington C.M."/>
            <person name="Wong E.S."/>
            <person name="Gemmell N.J."/>
            <person name="Buschiazzo E."/>
            <person name="Vargas Jentzsch I.M."/>
            <person name="Merkel A."/>
            <person name="Schmitz J."/>
            <person name="Zemann A."/>
            <person name="Churakov G."/>
            <person name="Kriegs J.O."/>
            <person name="Brosius J."/>
            <person name="Murchison E.P."/>
            <person name="Sachidanandam R."/>
            <person name="Smith C."/>
            <person name="Hannon G.J."/>
            <person name="Tsend-Ayush E."/>
            <person name="McMillan D."/>
            <person name="Attenborough R."/>
            <person name="Rens W."/>
            <person name="Ferguson-Smith M."/>
            <person name="Lefevre C.M."/>
            <person name="Sharp J.A."/>
            <person name="Nicholas K.R."/>
            <person name="Ray D.A."/>
            <person name="Kube M."/>
            <person name="Reinhardt R."/>
            <person name="Pringle T.H."/>
            <person name="Taylor J."/>
            <person name="Jones R.C."/>
            <person name="Nixon B."/>
            <person name="Dacheux J.L."/>
            <person name="Niwa H."/>
            <person name="Sekita Y."/>
            <person name="Huang X."/>
            <person name="Stark A."/>
            <person name="Kheradpour P."/>
            <person name="Kellis M."/>
            <person name="Flicek P."/>
            <person name="Chen Y."/>
            <person name="Webber C."/>
            <person name="Hardison R."/>
            <person name="Nelson J."/>
            <person name="Hallsworth-Pepin K."/>
            <person name="Delehaunty K."/>
            <person name="Markovic C."/>
            <person name="Minx P."/>
            <person name="Feng Y."/>
            <person name="Kremitzki C."/>
            <person name="Mitreva M."/>
            <person name="Glasscock J."/>
            <person name="Wylie T."/>
            <person name="Wohldmann P."/>
            <person name="Thiru P."/>
            <person name="Nhan M.N."/>
            <person name="Pohl C.S."/>
            <person name="Smith S.M."/>
            <person name="Hou S."/>
            <person name="Nefedov M."/>
            <person name="de Jong P.J."/>
            <person name="Renfree M.B."/>
            <person name="Mardis E.R."/>
            <person name="Wilson R.K."/>
        </authorList>
    </citation>
    <scope>NUCLEOTIDE SEQUENCE [LARGE SCALE GENOMIC DNA]</scope>
    <source>
        <strain evidence="2 3">Glennie</strain>
    </source>
</reference>
<dbReference type="Gene3D" id="2.130.10.10">
    <property type="entry name" value="YVTN repeat-like/Quinoprotein amine dehydrogenase"/>
    <property type="match status" value="1"/>
</dbReference>
<feature type="region of interest" description="Disordered" evidence="1">
    <location>
        <begin position="1"/>
        <end position="53"/>
    </location>
</feature>
<feature type="compositionally biased region" description="Pro residues" evidence="1">
    <location>
        <begin position="156"/>
        <end position="173"/>
    </location>
</feature>
<evidence type="ECO:0000313" key="2">
    <source>
        <dbReference type="Ensembl" id="ENSOANP00000036353.1"/>
    </source>
</evidence>
<keyword evidence="3" id="KW-1185">Reference proteome</keyword>
<dbReference type="InterPro" id="IPR015943">
    <property type="entry name" value="WD40/YVTN_repeat-like_dom_sf"/>
</dbReference>
<dbReference type="Pfam" id="PF00400">
    <property type="entry name" value="WD40"/>
    <property type="match status" value="1"/>
</dbReference>
<name>A0A6I8N5U2_ORNAN</name>
<feature type="compositionally biased region" description="Gly residues" evidence="1">
    <location>
        <begin position="92"/>
        <end position="107"/>
    </location>
</feature>
<feature type="compositionally biased region" description="Gly residues" evidence="1">
    <location>
        <begin position="1"/>
        <end position="12"/>
    </location>
</feature>
<feature type="compositionally biased region" description="Basic and acidic residues" evidence="1">
    <location>
        <begin position="13"/>
        <end position="22"/>
    </location>
</feature>
<dbReference type="GeneTree" id="ENSGT00390000017221"/>
<dbReference type="FunFam" id="2.130.10.10:FF:000308">
    <property type="entry name" value="F-box and WD repeat domain containing 8"/>
    <property type="match status" value="1"/>
</dbReference>
<gene>
    <name evidence="2" type="primary">FBXW8</name>
</gene>